<keyword evidence="5" id="KW-1185">Reference proteome</keyword>
<feature type="domain" description="Rhodanese" evidence="3">
    <location>
        <begin position="204"/>
        <end position="290"/>
    </location>
</feature>
<accession>A0A7X5R3G4</accession>
<evidence type="ECO:0000256" key="2">
    <source>
        <dbReference type="ARBA" id="ARBA00022737"/>
    </source>
</evidence>
<evidence type="ECO:0000256" key="1">
    <source>
        <dbReference type="ARBA" id="ARBA00022679"/>
    </source>
</evidence>
<dbReference type="EC" id="2.8.1.1" evidence="4"/>
<keyword evidence="2" id="KW-0677">Repeat</keyword>
<dbReference type="SMART" id="SM00450">
    <property type="entry name" value="RHOD"/>
    <property type="match status" value="2"/>
</dbReference>
<dbReference type="RefSeq" id="WP_167151809.1">
    <property type="nucleotide sequence ID" value="NZ_JAAMOX010000003.1"/>
</dbReference>
<evidence type="ECO:0000259" key="3">
    <source>
        <dbReference type="PROSITE" id="PS50206"/>
    </source>
</evidence>
<dbReference type="PANTHER" id="PTHR11364">
    <property type="entry name" value="THIOSULFATE SULFERTANSFERASE"/>
    <property type="match status" value="1"/>
</dbReference>
<dbReference type="InterPro" id="IPR036873">
    <property type="entry name" value="Rhodanese-like_dom_sf"/>
</dbReference>
<dbReference type="InterPro" id="IPR045078">
    <property type="entry name" value="TST/MPST-like"/>
</dbReference>
<dbReference type="Pfam" id="PF00581">
    <property type="entry name" value="Rhodanese"/>
    <property type="match status" value="2"/>
</dbReference>
<dbReference type="AlphaFoldDB" id="A0A7X5R3G4"/>
<protein>
    <submittedName>
        <fullName evidence="4">Thiosulfate/3-mercaptopyruvate sulfurtransferase</fullName>
        <ecNumber evidence="4">2.8.1.1</ecNumber>
        <ecNumber evidence="4">2.8.1.2</ecNumber>
    </submittedName>
</protein>
<proteinExistence type="predicted"/>
<organism evidence="4 5">
    <name type="scientific">Lysinibacter cavernae</name>
    <dbReference type="NCBI Taxonomy" id="1640652"/>
    <lineage>
        <taxon>Bacteria</taxon>
        <taxon>Bacillati</taxon>
        <taxon>Actinomycetota</taxon>
        <taxon>Actinomycetes</taxon>
        <taxon>Micrococcales</taxon>
        <taxon>Microbacteriaceae</taxon>
        <taxon>Lysinibacter</taxon>
    </lineage>
</organism>
<dbReference type="SUPFAM" id="SSF52821">
    <property type="entry name" value="Rhodanese/Cell cycle control phosphatase"/>
    <property type="match status" value="2"/>
</dbReference>
<dbReference type="GO" id="GO:0016784">
    <property type="term" value="F:3-mercaptopyruvate sulfurtransferase activity"/>
    <property type="evidence" value="ECO:0007669"/>
    <property type="project" value="UniProtKB-EC"/>
</dbReference>
<reference evidence="4 5" key="1">
    <citation type="submission" date="2020-02" db="EMBL/GenBank/DDBJ databases">
        <title>Sequencing the genomes of 1000 actinobacteria strains.</title>
        <authorList>
            <person name="Klenk H.-P."/>
        </authorList>
    </citation>
    <scope>NUCLEOTIDE SEQUENCE [LARGE SCALE GENOMIC DNA]</scope>
    <source>
        <strain evidence="4 5">DSM 27960</strain>
    </source>
</reference>
<dbReference type="Gene3D" id="3.40.250.10">
    <property type="entry name" value="Rhodanese-like domain"/>
    <property type="match status" value="2"/>
</dbReference>
<evidence type="ECO:0000313" key="4">
    <source>
        <dbReference type="EMBL" id="NIH54975.1"/>
    </source>
</evidence>
<dbReference type="PROSITE" id="PS50206">
    <property type="entry name" value="RHODANESE_3"/>
    <property type="match status" value="2"/>
</dbReference>
<dbReference type="PANTHER" id="PTHR11364:SF27">
    <property type="entry name" value="SULFURTRANSFERASE"/>
    <property type="match status" value="1"/>
</dbReference>
<gene>
    <name evidence="4" type="ORF">FHX76_002890</name>
</gene>
<comment type="caution">
    <text evidence="4">The sequence shown here is derived from an EMBL/GenBank/DDBJ whole genome shotgun (WGS) entry which is preliminary data.</text>
</comment>
<dbReference type="EMBL" id="JAAMOX010000003">
    <property type="protein sequence ID" value="NIH54975.1"/>
    <property type="molecule type" value="Genomic_DNA"/>
</dbReference>
<keyword evidence="1 4" id="KW-0808">Transferase</keyword>
<keyword evidence="4" id="KW-0670">Pyruvate</keyword>
<dbReference type="EC" id="2.8.1.2" evidence="4"/>
<sequence length="293" mass="31156">MSSILPEKPDSPIVSAQWVYDHLGSEDIILVDASAFLVDTPDGKYAYVSGDEEFMVGGHLPGAVFADLINEFSDPSTGVPFSKPDVQRFADAAGAIGADNEKTIIVYDSSFGHFAARLWWLFRAFGYDRVVVLDGGLKAWNANEFPLEYGHVEPDPCSFTADERPELWVDKAFVEGIVAGTEQASLVCGLPPKEFTGAVNPRVRGGHIPGSVSAPVVRLLDKATNTFLGREALADRLGEATTADRVVVYCGAGIAAAADALALTLIGHKNVALYDGSLIEWAADPGAPLVTTS</sequence>
<dbReference type="CDD" id="cd01448">
    <property type="entry name" value="TST_Repeat_1"/>
    <property type="match status" value="1"/>
</dbReference>
<evidence type="ECO:0000313" key="5">
    <source>
        <dbReference type="Proteomes" id="UP000541033"/>
    </source>
</evidence>
<name>A0A7X5R3G4_9MICO</name>
<dbReference type="InterPro" id="IPR001763">
    <property type="entry name" value="Rhodanese-like_dom"/>
</dbReference>
<feature type="domain" description="Rhodanese" evidence="3">
    <location>
        <begin position="24"/>
        <end position="149"/>
    </location>
</feature>
<dbReference type="Proteomes" id="UP000541033">
    <property type="component" value="Unassembled WGS sequence"/>
</dbReference>
<dbReference type="GO" id="GO:0004792">
    <property type="term" value="F:thiosulfate-cyanide sulfurtransferase activity"/>
    <property type="evidence" value="ECO:0007669"/>
    <property type="project" value="UniProtKB-EC"/>
</dbReference>